<dbReference type="InterPro" id="IPR041897">
    <property type="entry name" value="INTS11-like_MBL-fold"/>
</dbReference>
<protein>
    <submittedName>
        <fullName evidence="8">Beta-lactamase-like protein</fullName>
    </submittedName>
</protein>
<dbReference type="Pfam" id="PF07521">
    <property type="entry name" value="RMMBL"/>
    <property type="match status" value="1"/>
</dbReference>
<feature type="domain" description="Metallo-beta-lactamase" evidence="6">
    <location>
        <begin position="15"/>
        <end position="232"/>
    </location>
</feature>
<evidence type="ECO:0000313" key="9">
    <source>
        <dbReference type="Proteomes" id="UP001448207"/>
    </source>
</evidence>
<comment type="subcellular location">
    <subcellularLocation>
        <location evidence="1">Nucleus</location>
    </subcellularLocation>
</comment>
<organism evidence="8 9">
    <name type="scientific">Phycomyces blakesleeanus</name>
    <dbReference type="NCBI Taxonomy" id="4837"/>
    <lineage>
        <taxon>Eukaryota</taxon>
        <taxon>Fungi</taxon>
        <taxon>Fungi incertae sedis</taxon>
        <taxon>Mucoromycota</taxon>
        <taxon>Mucoromycotina</taxon>
        <taxon>Mucoromycetes</taxon>
        <taxon>Mucorales</taxon>
        <taxon>Phycomycetaceae</taxon>
        <taxon>Phycomyces</taxon>
    </lineage>
</organism>
<evidence type="ECO:0000256" key="2">
    <source>
        <dbReference type="ARBA" id="ARBA00007093"/>
    </source>
</evidence>
<dbReference type="SUPFAM" id="SSF56281">
    <property type="entry name" value="Metallo-hydrolase/oxidoreductase"/>
    <property type="match status" value="1"/>
</dbReference>
<dbReference type="Pfam" id="PF10996">
    <property type="entry name" value="Beta-Casp"/>
    <property type="match status" value="1"/>
</dbReference>
<proteinExistence type="inferred from homology"/>
<evidence type="ECO:0000256" key="4">
    <source>
        <dbReference type="ARBA" id="ARBA00023242"/>
    </source>
</evidence>
<evidence type="ECO:0000259" key="7">
    <source>
        <dbReference type="SMART" id="SM01027"/>
    </source>
</evidence>
<dbReference type="InterPro" id="IPR050698">
    <property type="entry name" value="MBL"/>
</dbReference>
<accession>A0ABR3ATU1</accession>
<keyword evidence="3" id="KW-0378">Hydrolase</keyword>
<evidence type="ECO:0000259" key="6">
    <source>
        <dbReference type="SMART" id="SM00849"/>
    </source>
</evidence>
<dbReference type="CDD" id="cd16291">
    <property type="entry name" value="INTS11-like_MBL-fold"/>
    <property type="match status" value="1"/>
</dbReference>
<dbReference type="SMART" id="SM00849">
    <property type="entry name" value="Lactamase_B"/>
    <property type="match status" value="1"/>
</dbReference>
<keyword evidence="4" id="KW-0539">Nucleus</keyword>
<comment type="similarity">
    <text evidence="2">Belongs to the metallo-beta-lactamase superfamily. RNA-metabolizing metallo-beta-lactamase-like family. INTS11 subfamily.</text>
</comment>
<dbReference type="Pfam" id="PF16661">
    <property type="entry name" value="Lactamase_B_6"/>
    <property type="match status" value="1"/>
</dbReference>
<feature type="domain" description="Beta-Casp" evidence="7">
    <location>
        <begin position="244"/>
        <end position="362"/>
    </location>
</feature>
<feature type="region of interest" description="Disordered" evidence="5">
    <location>
        <begin position="494"/>
        <end position="513"/>
    </location>
</feature>
<name>A0ABR3ATU1_PHYBL</name>
<dbReference type="EMBL" id="JBCLYO010000016">
    <property type="protein sequence ID" value="KAL0081830.1"/>
    <property type="molecule type" value="Genomic_DNA"/>
</dbReference>
<dbReference type="Gene3D" id="3.60.15.10">
    <property type="entry name" value="Ribonuclease Z/Hydroxyacylglutathione hydrolase-like"/>
    <property type="match status" value="1"/>
</dbReference>
<dbReference type="PANTHER" id="PTHR11203">
    <property type="entry name" value="CLEAVAGE AND POLYADENYLATION SPECIFICITY FACTOR FAMILY MEMBER"/>
    <property type="match status" value="1"/>
</dbReference>
<dbReference type="Gene3D" id="3.40.50.10890">
    <property type="match status" value="1"/>
</dbReference>
<dbReference type="PANTHER" id="PTHR11203:SF37">
    <property type="entry name" value="INTEGRATOR COMPLEX SUBUNIT 11"/>
    <property type="match status" value="1"/>
</dbReference>
<evidence type="ECO:0000256" key="3">
    <source>
        <dbReference type="ARBA" id="ARBA00022801"/>
    </source>
</evidence>
<comment type="caution">
    <text evidence="8">The sequence shown here is derived from an EMBL/GenBank/DDBJ whole genome shotgun (WGS) entry which is preliminary data.</text>
</comment>
<dbReference type="Proteomes" id="UP001448207">
    <property type="component" value="Unassembled WGS sequence"/>
</dbReference>
<evidence type="ECO:0000313" key="8">
    <source>
        <dbReference type="EMBL" id="KAL0081830.1"/>
    </source>
</evidence>
<reference evidence="8 9" key="1">
    <citation type="submission" date="2024-04" db="EMBL/GenBank/DDBJ databases">
        <title>Symmetric and asymmetric DNA N6-adenine methylation regulates different biological responses in Mucorales.</title>
        <authorList>
            <consortium name="Lawrence Berkeley National Laboratory"/>
            <person name="Lax C."/>
            <person name="Mondo S.J."/>
            <person name="Osorio-Concepcion M."/>
            <person name="Muszewska A."/>
            <person name="Corrochano-Luque M."/>
            <person name="Gutierrez G."/>
            <person name="Riley R."/>
            <person name="Lipzen A."/>
            <person name="Guo J."/>
            <person name="Hundley H."/>
            <person name="Amirebrahimi M."/>
            <person name="Ng V."/>
            <person name="Lorenzo-Gutierrez D."/>
            <person name="Binder U."/>
            <person name="Yang J."/>
            <person name="Song Y."/>
            <person name="Canovas D."/>
            <person name="Navarro E."/>
            <person name="Freitag M."/>
            <person name="Gabaldon T."/>
            <person name="Grigoriev I.V."/>
            <person name="Corrochano L.M."/>
            <person name="Nicolas F.E."/>
            <person name="Garre V."/>
        </authorList>
    </citation>
    <scope>NUCLEOTIDE SEQUENCE [LARGE SCALE GENOMIC DNA]</scope>
    <source>
        <strain evidence="8 9">L51</strain>
    </source>
</reference>
<feature type="compositionally biased region" description="Low complexity" evidence="5">
    <location>
        <begin position="494"/>
        <end position="506"/>
    </location>
</feature>
<dbReference type="InterPro" id="IPR036866">
    <property type="entry name" value="RibonucZ/Hydroxyglut_hydro"/>
</dbReference>
<dbReference type="SMART" id="SM01027">
    <property type="entry name" value="Beta-Casp"/>
    <property type="match status" value="1"/>
</dbReference>
<evidence type="ECO:0000256" key="1">
    <source>
        <dbReference type="ARBA" id="ARBA00004123"/>
    </source>
</evidence>
<sequence length="636" mass="71222">MTIRLVPLGAGQDVGRSCIVVTIGGKNIMFDCGMHMGFNDERRFPDFSYISKTAEFTEVLDAVIISHFHLDHCGALPHFTEMCGYDGPIYMTHPTKAICPILLEDYRKIAVEKKGETNFFTSDMIKQCMKKVTPISLHQTIQVDADIEIKAYYAGHVLGAAMFYVRVGEESVVYTGDYNMTPDRHLGSAWIDKVRPDVLITESTYGTTIRDSKRSRERDFLKKVHACVLKGGKVLIPVFALGRAQELCILIDAYWERMGLKVPIYFSAGLTERATQYYKLFINWTNQKIKSTFVERNMFEFKHIEPWDRQFVSNKGAMVLFATPGMLHQGTSLEVFKKWAPDPINMVVLPGFCVAGTIGHQVLQGRKLIEIDRFTKVEVNLQVRNLSFSAHADAKGIMQLIRHCEPRNVVLVHGERQAMEFLKSKIVNEFGIECYNPPNGVTISIPTSHTMSAKISSAYLKTLLAQTSSSLSSSSSSSFSSSFITNQALPSSQLSLSSPSSSATISPPQPRQNIPFHGLARVTQGTDKNEPLQIEIIDPKHETTKQSQHELWFHVEKKWGCANSSGPGEMLKRLESKITHVLESAVLVERTPEKIIARTVSVSVDPVNIVIRWESVDESLAKMVLGAINMELHTQS</sequence>
<evidence type="ECO:0000256" key="5">
    <source>
        <dbReference type="SAM" id="MobiDB-lite"/>
    </source>
</evidence>
<dbReference type="InterPro" id="IPR011108">
    <property type="entry name" value="RMMBL"/>
</dbReference>
<keyword evidence="9" id="KW-1185">Reference proteome</keyword>
<dbReference type="InterPro" id="IPR001279">
    <property type="entry name" value="Metallo-B-lactamas"/>
</dbReference>
<dbReference type="InterPro" id="IPR022712">
    <property type="entry name" value="Beta_Casp"/>
</dbReference>
<gene>
    <name evidence="8" type="ORF">J3Q64DRAFT_1753742</name>
</gene>